<feature type="transmembrane region" description="Helical" evidence="1">
    <location>
        <begin position="130"/>
        <end position="153"/>
    </location>
</feature>
<name>A0ABZ3AZU9_9ENTR</name>
<keyword evidence="1" id="KW-0812">Transmembrane</keyword>
<keyword evidence="3" id="KW-1185">Reference proteome</keyword>
<evidence type="ECO:0000256" key="1">
    <source>
        <dbReference type="SAM" id="Phobius"/>
    </source>
</evidence>
<gene>
    <name evidence="2" type="ORF">AAEY27_11310</name>
</gene>
<dbReference type="RefSeq" id="WP_342320604.1">
    <property type="nucleotide sequence ID" value="NZ_CP151800.1"/>
</dbReference>
<evidence type="ECO:0000313" key="3">
    <source>
        <dbReference type="Proteomes" id="UP001466893"/>
    </source>
</evidence>
<accession>A0ABZ3AZU9</accession>
<proteinExistence type="predicted"/>
<organism evidence="2 3">
    <name type="scientific">Kosakonia calanthes</name>
    <dbReference type="NCBI Taxonomy" id="3139408"/>
    <lineage>
        <taxon>Bacteria</taxon>
        <taxon>Pseudomonadati</taxon>
        <taxon>Pseudomonadota</taxon>
        <taxon>Gammaproteobacteria</taxon>
        <taxon>Enterobacterales</taxon>
        <taxon>Enterobacteriaceae</taxon>
        <taxon>Kosakonia</taxon>
    </lineage>
</organism>
<dbReference type="EMBL" id="CP151800">
    <property type="protein sequence ID" value="WZV96286.1"/>
    <property type="molecule type" value="Genomic_DNA"/>
</dbReference>
<dbReference type="Proteomes" id="UP001466893">
    <property type="component" value="Chromosome"/>
</dbReference>
<reference evidence="2 3" key="1">
    <citation type="submission" date="2024-04" db="EMBL/GenBank/DDBJ databases">
        <title>Kosakonia calanthae sp. nov., a halophilic bacterium isolated from leaves of Calanthe tiplacata.</title>
        <authorList>
            <person name="Wu P."/>
        </authorList>
    </citation>
    <scope>NUCLEOTIDE SEQUENCE [LARGE SCALE GENOMIC DNA]</scope>
    <source>
        <strain evidence="2 3">BYX6</strain>
    </source>
</reference>
<keyword evidence="1" id="KW-0472">Membrane</keyword>
<sequence length="155" mass="17021">MNSPSDEEQLVDELVQDLFLQMLARELKEQTNAISENVNESLAFAVCDPLKRMAAAQANGLSEQEEKNAERQDEVMGEIQRLPGSLRPLFTELADAQRETLAALNENAAQLAQSNVQVAALQRAANTNRWCLCACIALNIVLAIAVFTASHGWPQ</sequence>
<evidence type="ECO:0000313" key="2">
    <source>
        <dbReference type="EMBL" id="WZV96286.1"/>
    </source>
</evidence>
<protein>
    <submittedName>
        <fullName evidence="2">Uncharacterized protein</fullName>
    </submittedName>
</protein>
<keyword evidence="1" id="KW-1133">Transmembrane helix</keyword>